<feature type="region of interest" description="Disordered" evidence="1">
    <location>
        <begin position="331"/>
        <end position="501"/>
    </location>
</feature>
<feature type="compositionally biased region" description="Basic residues" evidence="1">
    <location>
        <begin position="290"/>
        <end position="299"/>
    </location>
</feature>
<reference evidence="3" key="1">
    <citation type="submission" date="2022-10" db="EMBL/GenBank/DDBJ databases">
        <authorList>
            <person name="Byrne P K."/>
        </authorList>
    </citation>
    <scope>NUCLEOTIDE SEQUENCE</scope>
    <source>
        <strain evidence="3">IFO1802</strain>
    </source>
</reference>
<dbReference type="InterPro" id="IPR028565">
    <property type="entry name" value="MHD"/>
</dbReference>
<feature type="region of interest" description="Disordered" evidence="1">
    <location>
        <begin position="546"/>
        <end position="575"/>
    </location>
</feature>
<dbReference type="CDD" id="cd09264">
    <property type="entry name" value="AP_Syp1_MHD"/>
    <property type="match status" value="1"/>
</dbReference>
<proteinExistence type="predicted"/>
<dbReference type="RefSeq" id="XP_056086380.1">
    <property type="nucleotide sequence ID" value="XM_056232064.1"/>
</dbReference>
<dbReference type="EMBL" id="OX365898">
    <property type="protein sequence ID" value="CAI4056681.1"/>
    <property type="molecule type" value="Genomic_DNA"/>
</dbReference>
<feature type="region of interest" description="Disordered" evidence="1">
    <location>
        <begin position="266"/>
        <end position="305"/>
    </location>
</feature>
<dbReference type="InterPro" id="IPR049609">
    <property type="entry name" value="Syp1-like_MHD"/>
</dbReference>
<dbReference type="GeneID" id="80922680"/>
<feature type="compositionally biased region" description="Basic residues" evidence="1">
    <location>
        <begin position="335"/>
        <end position="344"/>
    </location>
</feature>
<dbReference type="AlphaFoldDB" id="A0AA35NQR4"/>
<sequence>MSQQRTKYADSILTSKSPYEATETIRIRLSQVKLLNKDFYLLFKELSNLKRSYAQQLRKIIAENEDITKILNAQMIESDVLTPQEMSAFKFDSLGELRSVWNTVIEELKADLKASTEYYNTLDHQVVHELKESVENNTSWRESKDLHSKLSKNAASIEHYSKNNEKSTNLEEARRQWDQQSPYLFELFETIDYNRLDILKNCMLRFQTGFSDYLLNATNECESVMTKFLAFEPQLEIDRFARDASQYNFQLSSASKEASTNDVISASAAATRPTSTSESAPGLSTERDKKSPKKDKRKSTFGSIGHRLASASSTLTHGDLMNNDFSDSINNSSLKSKKSSHTLRSKVGSIFGRNKTKNKRQQQLPSSSHTQESITEHANNSSSRVSSAATSSIYQKQRRPTYASSKSNNWTPAEASDTPPLPPHATPNNVEVPSTADTSPTPLSIPTSMPISSGQQSPPRVAQETGADEIPKTVPISISQPPLQPQLKTKPLPVEPASPSVSIPTAIADSQLSAQMDSRPLHIRAPALPPSRKQNAIHSRDSQLYEALPNHGSGSTPTSSSLSSTPQERPVSTLTSQITGELKELNPQATGSSTSLVGQSLFQHSSLEMSHFGLNASIAEVLNASFKDGMLQSSQLIGEIALNYLPNSIVNPSLPIGINLKICNGAKFEKVILNQAFIERVAAEEFKVNPSFIDSRTLGAIKYSIKESVAPIVIHPVWRFEPHQASVVLTVRISSSLPKDISQIVIEDLVVFVNIDGANATSALSKPQGSFSKEKKRITWRFKDPVVLTRNGDGQRLIARFITDGLAHESAKGVITKFTINETDNTALPHSGAGSGISLTCQELDENNPFGGDWLDVNTKRTLTTGNYHGLA</sequence>
<evidence type="ECO:0000313" key="4">
    <source>
        <dbReference type="Proteomes" id="UP001162087"/>
    </source>
</evidence>
<dbReference type="InterPro" id="IPR027267">
    <property type="entry name" value="AH/BAR_dom_sf"/>
</dbReference>
<name>A0AA35NQR4_SACK1</name>
<keyword evidence="4" id="KW-1185">Reference proteome</keyword>
<evidence type="ECO:0000259" key="2">
    <source>
        <dbReference type="PROSITE" id="PS51072"/>
    </source>
</evidence>
<organism evidence="3 4">
    <name type="scientific">Saccharomyces kudriavzevii (strain ATCC MYA-4449 / AS 2.2408 / CBS 8840 / NBRC 1802 / NCYC 2889)</name>
    <name type="common">Yeast</name>
    <dbReference type="NCBI Taxonomy" id="226230"/>
    <lineage>
        <taxon>Eukaryota</taxon>
        <taxon>Fungi</taxon>
        <taxon>Dikarya</taxon>
        <taxon>Ascomycota</taxon>
        <taxon>Saccharomycotina</taxon>
        <taxon>Saccharomycetes</taxon>
        <taxon>Saccharomycetales</taxon>
        <taxon>Saccharomycetaceae</taxon>
        <taxon>Saccharomyces</taxon>
    </lineage>
</organism>
<feature type="domain" description="MHD" evidence="2">
    <location>
        <begin position="611"/>
        <end position="871"/>
    </location>
</feature>
<dbReference type="PROSITE" id="PS51072">
    <property type="entry name" value="MHD"/>
    <property type="match status" value="1"/>
</dbReference>
<dbReference type="InterPro" id="IPR018808">
    <property type="entry name" value="Muniscin_C"/>
</dbReference>
<evidence type="ECO:0000313" key="3">
    <source>
        <dbReference type="EMBL" id="CAI4056681.1"/>
    </source>
</evidence>
<evidence type="ECO:0000256" key="1">
    <source>
        <dbReference type="SAM" id="MobiDB-lite"/>
    </source>
</evidence>
<feature type="compositionally biased region" description="Low complexity" evidence="1">
    <location>
        <begin position="475"/>
        <end position="492"/>
    </location>
</feature>
<feature type="compositionally biased region" description="Polar residues" evidence="1">
    <location>
        <begin position="361"/>
        <end position="377"/>
    </location>
</feature>
<accession>A0AA35NQR4</accession>
<dbReference type="Pfam" id="PF10291">
    <property type="entry name" value="muHD"/>
    <property type="match status" value="1"/>
</dbReference>
<feature type="compositionally biased region" description="Polar residues" evidence="1">
    <location>
        <begin position="402"/>
        <end position="411"/>
    </location>
</feature>
<dbReference type="SUPFAM" id="SSF103657">
    <property type="entry name" value="BAR/IMD domain-like"/>
    <property type="match status" value="1"/>
</dbReference>
<dbReference type="Proteomes" id="UP001162087">
    <property type="component" value="Chromosome 3"/>
</dbReference>
<feature type="compositionally biased region" description="Polar residues" evidence="1">
    <location>
        <begin position="426"/>
        <end position="458"/>
    </location>
</feature>
<feature type="compositionally biased region" description="Low complexity" evidence="1">
    <location>
        <begin position="266"/>
        <end position="280"/>
    </location>
</feature>
<protein>
    <recommendedName>
        <fullName evidence="2">MHD domain-containing protein</fullName>
    </recommendedName>
</protein>
<gene>
    <name evidence="3" type="primary">SKDI03G0970</name>
    <name evidence="3" type="ORF">SKDI_03G0970</name>
</gene>
<feature type="compositionally biased region" description="Low complexity" evidence="1">
    <location>
        <begin position="378"/>
        <end position="392"/>
    </location>
</feature>
<dbReference type="CDD" id="cd07650">
    <property type="entry name" value="F-BAR_Syp1p_like"/>
    <property type="match status" value="1"/>
</dbReference>
<dbReference type="Gene3D" id="1.20.1270.60">
    <property type="entry name" value="Arfaptin homology (AH) domain/BAR domain"/>
    <property type="match status" value="1"/>
</dbReference>
<feature type="compositionally biased region" description="Low complexity" evidence="1">
    <location>
        <begin position="552"/>
        <end position="566"/>
    </location>
</feature>